<evidence type="ECO:0000256" key="1">
    <source>
        <dbReference type="ARBA" id="ARBA00004141"/>
    </source>
</evidence>
<sequence>MEFCRRINIALVPLSPLNLARYVAYLSARLQFNSINNYLSIIRLLHLEAGTTSPLESFFMDSVLKGAKRVLGCTVNSKLPLTPKILNEIFTLLSLSSSKDLCFWVACLVAFFSFLRKSNLFAPCLSGFDPVRQLSREDITFHAEGVRLRVVKTKTIQFSECVLEIPLPRVNNSHLCPSKALLLNFKRVPAISSPSPVFLYLVQGKTPVKLSRTLLLPTVFIVVCSVVFKLLTEEYLAWKSPSSFEMQVDRNMRLKPNAEIVYNLFQCAAFTLMAIMIMRLKLFMTPHLCLITSLLASKKIFGWIGSREKQLGLVTIIAAGMTYQGITNLQHQWSIMGEYSNVPLEELVDWINAKTSKNAVFAGPMPTMATVKLTTLRPIVNHPHYEDAGLRERTKKVYSMYSRKPAEELKRLMKEMKVNYVILEDSWCNRRSKPGCQMAEIWDLEDRKNRGKEPLCSILQRDPKPYFKTVFKNAVYSVLKVI</sequence>
<keyword evidence="7" id="KW-0238">DNA-binding</keyword>
<feature type="transmembrane region" description="Helical" evidence="9">
    <location>
        <begin position="260"/>
        <end position="278"/>
    </location>
</feature>
<dbReference type="AlphaFoldDB" id="A0A6J8C2L8"/>
<comment type="subcellular location">
    <subcellularLocation>
        <location evidence="1">Membrane</location>
        <topology evidence="1">Multi-pass membrane protein</topology>
    </subcellularLocation>
</comment>
<keyword evidence="8 9" id="KW-0472">Membrane</keyword>
<evidence type="ECO:0000256" key="7">
    <source>
        <dbReference type="ARBA" id="ARBA00023125"/>
    </source>
</evidence>
<evidence type="ECO:0000256" key="2">
    <source>
        <dbReference type="ARBA" id="ARBA00008744"/>
    </source>
</evidence>
<evidence type="ECO:0000256" key="3">
    <source>
        <dbReference type="ARBA" id="ARBA00022676"/>
    </source>
</evidence>
<evidence type="ECO:0000313" key="11">
    <source>
        <dbReference type="Proteomes" id="UP000507470"/>
    </source>
</evidence>
<keyword evidence="3 10" id="KW-0328">Glycosyltransferase</keyword>
<evidence type="ECO:0000256" key="8">
    <source>
        <dbReference type="ARBA" id="ARBA00023136"/>
    </source>
</evidence>
<dbReference type="Pfam" id="PF10034">
    <property type="entry name" value="Dpy19"/>
    <property type="match status" value="1"/>
</dbReference>
<evidence type="ECO:0000256" key="4">
    <source>
        <dbReference type="ARBA" id="ARBA00022679"/>
    </source>
</evidence>
<organism evidence="10 11">
    <name type="scientific">Mytilus coruscus</name>
    <name type="common">Sea mussel</name>
    <dbReference type="NCBI Taxonomy" id="42192"/>
    <lineage>
        <taxon>Eukaryota</taxon>
        <taxon>Metazoa</taxon>
        <taxon>Spiralia</taxon>
        <taxon>Lophotrochozoa</taxon>
        <taxon>Mollusca</taxon>
        <taxon>Bivalvia</taxon>
        <taxon>Autobranchia</taxon>
        <taxon>Pteriomorphia</taxon>
        <taxon>Mytilida</taxon>
        <taxon>Mytiloidea</taxon>
        <taxon>Mytilidae</taxon>
        <taxon>Mytilinae</taxon>
        <taxon>Mytilus</taxon>
    </lineage>
</organism>
<keyword evidence="4 10" id="KW-0808">Transferase</keyword>
<dbReference type="InterPro" id="IPR018732">
    <property type="entry name" value="Dpy-19/Dpy-19-like"/>
</dbReference>
<dbReference type="GO" id="GO:0000030">
    <property type="term" value="F:mannosyltransferase activity"/>
    <property type="evidence" value="ECO:0007669"/>
    <property type="project" value="TreeGrafter"/>
</dbReference>
<keyword evidence="11" id="KW-1185">Reference proteome</keyword>
<dbReference type="Gene3D" id="1.10.150.130">
    <property type="match status" value="1"/>
</dbReference>
<dbReference type="GO" id="GO:0005637">
    <property type="term" value="C:nuclear inner membrane"/>
    <property type="evidence" value="ECO:0007669"/>
    <property type="project" value="TreeGrafter"/>
</dbReference>
<evidence type="ECO:0000256" key="6">
    <source>
        <dbReference type="ARBA" id="ARBA00022989"/>
    </source>
</evidence>
<keyword evidence="6 9" id="KW-1133">Transmembrane helix</keyword>
<dbReference type="PANTHER" id="PTHR31488:SF1">
    <property type="entry name" value="C-MANNOSYLTRANSFERASE DPY19L1"/>
    <property type="match status" value="1"/>
</dbReference>
<protein>
    <submittedName>
        <fullName evidence="10">Probable C-mannosyltransferase DPY19L1,Probable C-mannosyltransferase DPY19L2,C-mannosyltransferase dpy-19</fullName>
    </submittedName>
</protein>
<accession>A0A6J8C2L8</accession>
<name>A0A6J8C2L8_MYTCO</name>
<dbReference type="EMBL" id="CACVKT020004375">
    <property type="protein sequence ID" value="CAC5389761.1"/>
    <property type="molecule type" value="Genomic_DNA"/>
</dbReference>
<evidence type="ECO:0000313" key="10">
    <source>
        <dbReference type="EMBL" id="CAC5389761.1"/>
    </source>
</evidence>
<proteinExistence type="inferred from homology"/>
<dbReference type="PANTHER" id="PTHR31488">
    <property type="entry name" value="DPY-19-LIKE 1, LIKE (H. SAPIENS)"/>
    <property type="match status" value="1"/>
</dbReference>
<comment type="similarity">
    <text evidence="2">Belongs to the dpy-19 family.</text>
</comment>
<reference evidence="10 11" key="1">
    <citation type="submission" date="2020-06" db="EMBL/GenBank/DDBJ databases">
        <authorList>
            <person name="Li R."/>
            <person name="Bekaert M."/>
        </authorList>
    </citation>
    <scope>NUCLEOTIDE SEQUENCE [LARGE SCALE GENOMIC DNA]</scope>
    <source>
        <strain evidence="11">wild</strain>
    </source>
</reference>
<dbReference type="GO" id="GO:0003677">
    <property type="term" value="F:DNA binding"/>
    <property type="evidence" value="ECO:0007669"/>
    <property type="project" value="UniProtKB-KW"/>
</dbReference>
<dbReference type="SUPFAM" id="SSF47823">
    <property type="entry name" value="lambda integrase-like, N-terminal domain"/>
    <property type="match status" value="1"/>
</dbReference>
<gene>
    <name evidence="10" type="ORF">MCOR_24899</name>
</gene>
<evidence type="ECO:0000256" key="5">
    <source>
        <dbReference type="ARBA" id="ARBA00022692"/>
    </source>
</evidence>
<dbReference type="OrthoDB" id="6019623at2759"/>
<dbReference type="Proteomes" id="UP000507470">
    <property type="component" value="Unassembled WGS sequence"/>
</dbReference>
<keyword evidence="5 9" id="KW-0812">Transmembrane</keyword>
<dbReference type="InterPro" id="IPR010998">
    <property type="entry name" value="Integrase_recombinase_N"/>
</dbReference>
<evidence type="ECO:0000256" key="9">
    <source>
        <dbReference type="SAM" id="Phobius"/>
    </source>
</evidence>